<dbReference type="GO" id="GO:0016787">
    <property type="term" value="F:hydrolase activity"/>
    <property type="evidence" value="ECO:0007669"/>
    <property type="project" value="UniProtKB-KW"/>
</dbReference>
<evidence type="ECO:0000256" key="2">
    <source>
        <dbReference type="ARBA" id="ARBA00022741"/>
    </source>
</evidence>
<accession>A0A9D3Z5R5</accession>
<feature type="compositionally biased region" description="Polar residues" evidence="5">
    <location>
        <begin position="79"/>
        <end position="88"/>
    </location>
</feature>
<gene>
    <name evidence="8" type="ORF">DPMN_072134</name>
</gene>
<feature type="compositionally biased region" description="Basic residues" evidence="5">
    <location>
        <begin position="63"/>
        <end position="73"/>
    </location>
</feature>
<feature type="region of interest" description="Disordered" evidence="5">
    <location>
        <begin position="58"/>
        <end position="89"/>
    </location>
</feature>
<keyword evidence="9" id="KW-1185">Reference proteome</keyword>
<evidence type="ECO:0000259" key="7">
    <source>
        <dbReference type="PROSITE" id="PS51716"/>
    </source>
</evidence>
<keyword evidence="6" id="KW-0812">Transmembrane</keyword>
<evidence type="ECO:0000313" key="8">
    <source>
        <dbReference type="EMBL" id="KAH3712434.1"/>
    </source>
</evidence>
<evidence type="ECO:0000256" key="4">
    <source>
        <dbReference type="ARBA" id="ARBA00023134"/>
    </source>
</evidence>
<protein>
    <recommendedName>
        <fullName evidence="7">IRG-type G domain-containing protein</fullName>
    </recommendedName>
</protein>
<evidence type="ECO:0000256" key="1">
    <source>
        <dbReference type="ARBA" id="ARBA00005429"/>
    </source>
</evidence>
<feature type="transmembrane region" description="Helical" evidence="6">
    <location>
        <begin position="421"/>
        <end position="446"/>
    </location>
</feature>
<dbReference type="InterPro" id="IPR051515">
    <property type="entry name" value="IRG"/>
</dbReference>
<comment type="caution">
    <text evidence="8">The sequence shown here is derived from an EMBL/GenBank/DDBJ whole genome shotgun (WGS) entry which is preliminary data.</text>
</comment>
<dbReference type="GO" id="GO:0005525">
    <property type="term" value="F:GTP binding"/>
    <property type="evidence" value="ECO:0007669"/>
    <property type="project" value="UniProtKB-KW"/>
</dbReference>
<sequence>MTDKCAPGENRQTTNAKLETTSDENKNCGLQLKADDEESDDNAMEDELEALRQKMQMLESRNKLKRKKRKIQRRRENVESVQDASQENCCEENVSIPSVQTNEANVPGKYTEITLYTRADQATNTSDINRESEDLSALTGHDFTTNGEVLGRRRSDDHLEGNDGPNADDLPPRESIKAYLTEMVREHGISGIAGAINDDLNKLKTIPISICVIGETGAGKSSFINSIRGLKASDNGAACVGVGRTTITIAKYPHPRYPNIIYYDVPGLASLDFPRSEYLKSIQINTYDFFILIYDGKFKENQKWLLEEIRKTNKQLYFVRAKIDQDVTNQKRDHGSEPNETIEKVREDCYRNLEAIGVSIPSVFLISNHHVHEYEFNSLKSRLINDAAGLQKEALMMSMTSSTKWVLEEKKKLLKQRIFKVAIMSSLGALVPIPGVGILTDFAIIFDELKHYKNELGTDEESLLKIAQQIKVPIEALITKYNIHSSVISKSIGSFTSFCAVAAVTYALTNVSKLVLPVIGSVVSAAAAYPIAVYLQLNLLNMCFEEALRIHDLHMQLFFD</sequence>
<dbReference type="PROSITE" id="PS51716">
    <property type="entry name" value="G_IRG"/>
    <property type="match status" value="1"/>
</dbReference>
<dbReference type="EMBL" id="JAIWYP010000014">
    <property type="protein sequence ID" value="KAH3712434.1"/>
    <property type="molecule type" value="Genomic_DNA"/>
</dbReference>
<dbReference type="AlphaFoldDB" id="A0A9D3Z5R5"/>
<proteinExistence type="inferred from homology"/>
<reference evidence="8" key="2">
    <citation type="submission" date="2020-11" db="EMBL/GenBank/DDBJ databases">
        <authorList>
            <person name="McCartney M.A."/>
            <person name="Auch B."/>
            <person name="Kono T."/>
            <person name="Mallez S."/>
            <person name="Becker A."/>
            <person name="Gohl D.M."/>
            <person name="Silverstein K.A.T."/>
            <person name="Koren S."/>
            <person name="Bechman K.B."/>
            <person name="Herman A."/>
            <person name="Abrahante J.E."/>
            <person name="Garbe J."/>
        </authorList>
    </citation>
    <scope>NUCLEOTIDE SEQUENCE</scope>
    <source>
        <strain evidence="8">Duluth1</strain>
        <tissue evidence="8">Whole animal</tissue>
    </source>
</reference>
<dbReference type="InterPro" id="IPR030385">
    <property type="entry name" value="G_IRG_dom"/>
</dbReference>
<dbReference type="Proteomes" id="UP000828390">
    <property type="component" value="Unassembled WGS sequence"/>
</dbReference>
<keyword evidence="6" id="KW-0472">Membrane</keyword>
<keyword evidence="4" id="KW-0342">GTP-binding</keyword>
<evidence type="ECO:0000256" key="3">
    <source>
        <dbReference type="ARBA" id="ARBA00022801"/>
    </source>
</evidence>
<dbReference type="FunFam" id="3.40.50.300:FF:000541">
    <property type="entry name" value="Immunity related GTPase M"/>
    <property type="match status" value="1"/>
</dbReference>
<dbReference type="SUPFAM" id="SSF52540">
    <property type="entry name" value="P-loop containing nucleoside triphosphate hydrolases"/>
    <property type="match status" value="1"/>
</dbReference>
<keyword evidence="6" id="KW-1133">Transmembrane helix</keyword>
<dbReference type="GO" id="GO:0016020">
    <property type="term" value="C:membrane"/>
    <property type="evidence" value="ECO:0007669"/>
    <property type="project" value="InterPro"/>
</dbReference>
<dbReference type="PANTHER" id="PTHR32341">
    <property type="entry name" value="INTERFERON-INDUCIBLE GTPASE"/>
    <property type="match status" value="1"/>
</dbReference>
<feature type="region of interest" description="Disordered" evidence="5">
    <location>
        <begin position="124"/>
        <end position="173"/>
    </location>
</feature>
<evidence type="ECO:0000256" key="6">
    <source>
        <dbReference type="SAM" id="Phobius"/>
    </source>
</evidence>
<feature type="domain" description="IRG-type G" evidence="7">
    <location>
        <begin position="206"/>
        <end position="386"/>
    </location>
</feature>
<dbReference type="Gene3D" id="3.40.50.300">
    <property type="entry name" value="P-loop containing nucleotide triphosphate hydrolases"/>
    <property type="match status" value="1"/>
</dbReference>
<feature type="transmembrane region" description="Helical" evidence="6">
    <location>
        <begin position="487"/>
        <end position="508"/>
    </location>
</feature>
<feature type="compositionally biased region" description="Acidic residues" evidence="5">
    <location>
        <begin position="35"/>
        <end position="46"/>
    </location>
</feature>
<keyword evidence="3" id="KW-0378">Hydrolase</keyword>
<comment type="similarity">
    <text evidence="1">Belongs to the TRAFAC class dynamin-like GTPase superfamily. IRG family.</text>
</comment>
<reference evidence="8" key="1">
    <citation type="journal article" date="2019" name="bioRxiv">
        <title>The Genome of the Zebra Mussel, Dreissena polymorpha: A Resource for Invasive Species Research.</title>
        <authorList>
            <person name="McCartney M.A."/>
            <person name="Auch B."/>
            <person name="Kono T."/>
            <person name="Mallez S."/>
            <person name="Zhang Y."/>
            <person name="Obille A."/>
            <person name="Becker A."/>
            <person name="Abrahante J.E."/>
            <person name="Garbe J."/>
            <person name="Badalamenti J.P."/>
            <person name="Herman A."/>
            <person name="Mangelson H."/>
            <person name="Liachko I."/>
            <person name="Sullivan S."/>
            <person name="Sone E.D."/>
            <person name="Koren S."/>
            <person name="Silverstein K.A.T."/>
            <person name="Beckman K.B."/>
            <person name="Gohl D.M."/>
        </authorList>
    </citation>
    <scope>NUCLEOTIDE SEQUENCE</scope>
    <source>
        <strain evidence="8">Duluth1</strain>
        <tissue evidence="8">Whole animal</tissue>
    </source>
</reference>
<organism evidence="8 9">
    <name type="scientific">Dreissena polymorpha</name>
    <name type="common">Zebra mussel</name>
    <name type="synonym">Mytilus polymorpha</name>
    <dbReference type="NCBI Taxonomy" id="45954"/>
    <lineage>
        <taxon>Eukaryota</taxon>
        <taxon>Metazoa</taxon>
        <taxon>Spiralia</taxon>
        <taxon>Lophotrochozoa</taxon>
        <taxon>Mollusca</taxon>
        <taxon>Bivalvia</taxon>
        <taxon>Autobranchia</taxon>
        <taxon>Heteroconchia</taxon>
        <taxon>Euheterodonta</taxon>
        <taxon>Imparidentia</taxon>
        <taxon>Neoheterodontei</taxon>
        <taxon>Myida</taxon>
        <taxon>Dreissenoidea</taxon>
        <taxon>Dreissenidae</taxon>
        <taxon>Dreissena</taxon>
    </lineage>
</organism>
<evidence type="ECO:0000256" key="5">
    <source>
        <dbReference type="SAM" id="MobiDB-lite"/>
    </source>
</evidence>
<dbReference type="PANTHER" id="PTHR32341:SF10">
    <property type="entry name" value="INTERFERON-INDUCIBLE GTPASE 5"/>
    <property type="match status" value="1"/>
</dbReference>
<name>A0A9D3Z5R5_DREPO</name>
<feature type="transmembrane region" description="Helical" evidence="6">
    <location>
        <begin position="514"/>
        <end position="535"/>
    </location>
</feature>
<feature type="compositionally biased region" description="Basic and acidic residues" evidence="5">
    <location>
        <begin position="150"/>
        <end position="161"/>
    </location>
</feature>
<keyword evidence="2" id="KW-0547">Nucleotide-binding</keyword>
<dbReference type="Pfam" id="PF05049">
    <property type="entry name" value="IIGP"/>
    <property type="match status" value="1"/>
</dbReference>
<feature type="region of interest" description="Disordered" evidence="5">
    <location>
        <begin position="1"/>
        <end position="46"/>
    </location>
</feature>
<dbReference type="InterPro" id="IPR007743">
    <property type="entry name" value="Immunity-related_GTPase-like"/>
</dbReference>
<feature type="compositionally biased region" description="Polar residues" evidence="5">
    <location>
        <begin position="10"/>
        <end position="19"/>
    </location>
</feature>
<dbReference type="InterPro" id="IPR027417">
    <property type="entry name" value="P-loop_NTPase"/>
</dbReference>
<evidence type="ECO:0000313" key="9">
    <source>
        <dbReference type="Proteomes" id="UP000828390"/>
    </source>
</evidence>